<evidence type="ECO:0000256" key="1">
    <source>
        <dbReference type="ARBA" id="ARBA00007061"/>
    </source>
</evidence>
<feature type="domain" description="Hydroxymethylglutaryl-coenzyme A synthase N-terminal" evidence="5">
    <location>
        <begin position="4"/>
        <end position="167"/>
    </location>
</feature>
<gene>
    <name evidence="7" type="ORF">GCWU000182_000407</name>
</gene>
<feature type="binding site" evidence="4">
    <location>
        <position position="243"/>
    </location>
    <ligand>
        <name>(3S)-3-hydroxy-3-methylglutaryl-CoA</name>
        <dbReference type="ChEBI" id="CHEBI:43074"/>
    </ligand>
</feature>
<feature type="active site" description="Proton donor/acceptor" evidence="3">
    <location>
        <position position="81"/>
    </location>
</feature>
<dbReference type="EMBL" id="ACIN03000003">
    <property type="protein sequence ID" value="ESK66066.1"/>
    <property type="molecule type" value="Genomic_DNA"/>
</dbReference>
<feature type="binding site" evidence="4">
    <location>
        <position position="145"/>
    </location>
    <ligand>
        <name>(3S)-3-hydroxy-3-methylglutaryl-CoA</name>
        <dbReference type="ChEBI" id="CHEBI:43074"/>
    </ligand>
</feature>
<dbReference type="AlphaFoldDB" id="W1Q4E9"/>
<reference evidence="7" key="1">
    <citation type="submission" date="2013-06" db="EMBL/GenBank/DDBJ databases">
        <authorList>
            <person name="Weinstock G."/>
            <person name="Sodergren E."/>
            <person name="Clifton S."/>
            <person name="Fulton L."/>
            <person name="Fulton B."/>
            <person name="Courtney L."/>
            <person name="Fronick C."/>
            <person name="Harrison M."/>
            <person name="Strong C."/>
            <person name="Farmer C."/>
            <person name="Delahaunty K."/>
            <person name="Markovic C."/>
            <person name="Hall O."/>
            <person name="Minx P."/>
            <person name="Tomlinson C."/>
            <person name="Mitreva M."/>
            <person name="Nelson J."/>
            <person name="Hou S."/>
            <person name="Wollam A."/>
            <person name="Pepin K.H."/>
            <person name="Johnson M."/>
            <person name="Bhonagiri V."/>
            <person name="Nash W.E."/>
            <person name="Warren W."/>
            <person name="Chinwalla A."/>
            <person name="Mardis E.R."/>
            <person name="Wilson R.K."/>
        </authorList>
    </citation>
    <scope>NUCLEOTIDE SEQUENCE [LARGE SCALE GENOMIC DNA]</scope>
    <source>
        <strain evidence="7">ATCC 49176</strain>
    </source>
</reference>
<dbReference type="Pfam" id="PF08540">
    <property type="entry name" value="HMG_CoA_synt_C"/>
    <property type="match status" value="1"/>
</dbReference>
<proteinExistence type="inferred from homology"/>
<dbReference type="RefSeq" id="WP_023391060.1">
    <property type="nucleotide sequence ID" value="NZ_KI535340.1"/>
</dbReference>
<feature type="active site" description="Acyl-thioester intermediate" evidence="3">
    <location>
        <position position="113"/>
    </location>
</feature>
<dbReference type="SUPFAM" id="SSF53901">
    <property type="entry name" value="Thiolase-like"/>
    <property type="match status" value="2"/>
</dbReference>
<feature type="active site" description="Proton donor/acceptor" evidence="3">
    <location>
        <position position="234"/>
    </location>
</feature>
<dbReference type="eggNOG" id="COG3425">
    <property type="taxonomic scope" value="Bacteria"/>
</dbReference>
<evidence type="ECO:0000256" key="2">
    <source>
        <dbReference type="ARBA" id="ARBA00022679"/>
    </source>
</evidence>
<evidence type="ECO:0000259" key="5">
    <source>
        <dbReference type="Pfam" id="PF01154"/>
    </source>
</evidence>
<feature type="domain" description="Hydroxymethylglutaryl-coenzyme A synthase C-terminal" evidence="6">
    <location>
        <begin position="260"/>
        <end position="387"/>
    </location>
</feature>
<dbReference type="InterPro" id="IPR013528">
    <property type="entry name" value="HMG_CoA_synth_N"/>
</dbReference>
<evidence type="ECO:0000256" key="3">
    <source>
        <dbReference type="PIRSR" id="PIRSR611554-1"/>
    </source>
</evidence>
<keyword evidence="2" id="KW-0808">Transferase</keyword>
<dbReference type="GO" id="GO:0006084">
    <property type="term" value="P:acetyl-CoA metabolic process"/>
    <property type="evidence" value="ECO:0007669"/>
    <property type="project" value="InterPro"/>
</dbReference>
<name>W1Q4E9_ABIDE</name>
<dbReference type="GeneID" id="84816506"/>
<dbReference type="HOGENOM" id="CLU_008065_3_2_9"/>
<dbReference type="Gene3D" id="3.40.47.10">
    <property type="match status" value="1"/>
</dbReference>
<dbReference type="Proteomes" id="UP000019050">
    <property type="component" value="Unassembled WGS sequence"/>
</dbReference>
<dbReference type="CDD" id="cd00827">
    <property type="entry name" value="init_cond_enzymes"/>
    <property type="match status" value="1"/>
</dbReference>
<comment type="caution">
    <text evidence="7">The sequence shown here is derived from an EMBL/GenBank/DDBJ whole genome shotgun (WGS) entry which is preliminary data.</text>
</comment>
<dbReference type="STRING" id="592010.GCWU000182_000407"/>
<evidence type="ECO:0000313" key="7">
    <source>
        <dbReference type="EMBL" id="ESK66066.1"/>
    </source>
</evidence>
<dbReference type="GO" id="GO:0004421">
    <property type="term" value="F:hydroxymethylglutaryl-CoA synthase activity"/>
    <property type="evidence" value="ECO:0007669"/>
    <property type="project" value="InterPro"/>
</dbReference>
<dbReference type="InterPro" id="IPR011554">
    <property type="entry name" value="HMG_CoA_synthase_prok"/>
</dbReference>
<organism evidence="7 8">
    <name type="scientific">Abiotrophia defectiva ATCC 49176</name>
    <dbReference type="NCBI Taxonomy" id="592010"/>
    <lineage>
        <taxon>Bacteria</taxon>
        <taxon>Bacillati</taxon>
        <taxon>Bacillota</taxon>
        <taxon>Bacilli</taxon>
        <taxon>Lactobacillales</taxon>
        <taxon>Aerococcaceae</taxon>
        <taxon>Abiotrophia</taxon>
    </lineage>
</organism>
<dbReference type="Pfam" id="PF01154">
    <property type="entry name" value="HMG_CoA_synt_N"/>
    <property type="match status" value="1"/>
</dbReference>
<dbReference type="NCBIfam" id="TIGR01835">
    <property type="entry name" value="HMG-CoA-S_prok"/>
    <property type="match status" value="1"/>
</dbReference>
<dbReference type="InterPro" id="IPR013746">
    <property type="entry name" value="HMG_CoA_synt_C_dom"/>
</dbReference>
<keyword evidence="8" id="KW-1185">Reference proteome</keyword>
<protein>
    <submittedName>
        <fullName evidence="7">Hydroxymethylglutaryl-CoA synthase</fullName>
    </submittedName>
</protein>
<evidence type="ECO:0000256" key="4">
    <source>
        <dbReference type="PIRSR" id="PIRSR611554-2"/>
    </source>
</evidence>
<evidence type="ECO:0000259" key="6">
    <source>
        <dbReference type="Pfam" id="PF08540"/>
    </source>
</evidence>
<dbReference type="PANTHER" id="PTHR43323">
    <property type="entry name" value="3-HYDROXY-3-METHYLGLUTARYL COENZYME A SYNTHASE"/>
    <property type="match status" value="1"/>
</dbReference>
<dbReference type="InterPro" id="IPR016039">
    <property type="entry name" value="Thiolase-like"/>
</dbReference>
<comment type="similarity">
    <text evidence="1">Belongs to the thiolase-like superfamily. HMG-CoA synthase family.</text>
</comment>
<accession>W1Q4E9</accession>
<feature type="binding site" evidence="4">
    <location>
        <position position="278"/>
    </location>
    <ligand>
        <name>(3S)-3-hydroxy-3-methylglutaryl-CoA</name>
        <dbReference type="ChEBI" id="CHEBI:43074"/>
    </ligand>
</feature>
<dbReference type="PANTHER" id="PTHR43323:SF2">
    <property type="entry name" value="HYDROXYMETHYLGLUTARYL-COA SYNTHASE"/>
    <property type="match status" value="1"/>
</dbReference>
<sequence>MTVTVGIDKIGLYVPQYYIEMTELAQARGVEPSKYTIGIGQDKMAVPPLDQDVVAMAANAATSILDEQDRLAIDQVIVGTESAFDYSKSVASYLHELLALQPYCKAYEIKQACYGATAGLQSACDYVRLRPDRKVLVVATDIARYGLGTPGEPTQGAGAVALLISANPRILALDSQSISYTDNQFDFWRPSYSDVALVDGKFSTELYQDCFCQVMASAKQAGLSPENWRNVVFHLPFTKMGKKALDALAQKGSVDADLIERWQAAYEPATRLGRQVGNIYTGSLYLSLLSYLTEVEDLAAGDSLGLFSYGSGAVAELFSGTLQEGFREALDLAALKAHLERRQALAVQDYERIFSQRLPQEADYQVAHQSQEAGFVLDKIDGHRRYYRQY</sequence>
<dbReference type="OrthoDB" id="9769523at2"/>
<evidence type="ECO:0000313" key="8">
    <source>
        <dbReference type="Proteomes" id="UP000019050"/>
    </source>
</evidence>